<evidence type="ECO:0000256" key="6">
    <source>
        <dbReference type="SAM" id="Phobius"/>
    </source>
</evidence>
<protein>
    <submittedName>
        <fullName evidence="7">TerC family protein</fullName>
    </submittedName>
</protein>
<dbReference type="PANTHER" id="PTHR30238:SF4">
    <property type="entry name" value="SLL1022 PROTEIN"/>
    <property type="match status" value="1"/>
</dbReference>
<proteinExistence type="inferred from homology"/>
<keyword evidence="4 6" id="KW-1133">Transmembrane helix</keyword>
<evidence type="ECO:0000256" key="2">
    <source>
        <dbReference type="ARBA" id="ARBA00007511"/>
    </source>
</evidence>
<feature type="transmembrane region" description="Helical" evidence="6">
    <location>
        <begin position="125"/>
        <end position="148"/>
    </location>
</feature>
<dbReference type="Pfam" id="PF03741">
    <property type="entry name" value="TerC"/>
    <property type="match status" value="1"/>
</dbReference>
<dbReference type="RefSeq" id="WP_376942038.1">
    <property type="nucleotide sequence ID" value="NZ_CP171449.1"/>
</dbReference>
<sequence length="248" mass="27285">MDWLINPEIWVAFFTLTALEIVLGIDNIIMISILVGRMPKDMQPRTRLFGLALAMVTRILLLLSISWVMGLTVDLFHVFGQGISGRDLILFFGGLFLLWKSSTEIYHGLEGEDETNEAPKSSGQFIATIVQIAIIDIVFSLDSVITAVGMVSHVPVMIAAIVAAVLVMMAASGTISTFIDRHPSLKLLALSFLIVVGTVLIAESFEVHVPKGYVYFAMAFSLAVEALNIRMRRARKEPVHLSRDIPGQ</sequence>
<comment type="caution">
    <text evidence="7">The sequence shown here is derived from an EMBL/GenBank/DDBJ whole genome shotgun (WGS) entry which is preliminary data.</text>
</comment>
<feature type="transmembrane region" description="Helical" evidence="6">
    <location>
        <begin position="187"/>
        <end position="206"/>
    </location>
</feature>
<gene>
    <name evidence="7" type="ORF">ACFFGX_01055</name>
</gene>
<feature type="transmembrane region" description="Helical" evidence="6">
    <location>
        <begin position="48"/>
        <end position="69"/>
    </location>
</feature>
<feature type="transmembrane region" description="Helical" evidence="6">
    <location>
        <begin position="12"/>
        <end position="36"/>
    </location>
</feature>
<keyword evidence="3 6" id="KW-0812">Transmembrane</keyword>
<dbReference type="PANTHER" id="PTHR30238">
    <property type="entry name" value="MEMBRANE BOUND PREDICTED REDOX MODULATOR"/>
    <property type="match status" value="1"/>
</dbReference>
<name>A0ABV6SGN0_AZOPA</name>
<evidence type="ECO:0000256" key="5">
    <source>
        <dbReference type="ARBA" id="ARBA00023136"/>
    </source>
</evidence>
<keyword evidence="5 6" id="KW-0472">Membrane</keyword>
<accession>A0ABV6SGN0</accession>
<keyword evidence="8" id="KW-1185">Reference proteome</keyword>
<feature type="transmembrane region" description="Helical" evidence="6">
    <location>
        <begin position="154"/>
        <end position="175"/>
    </location>
</feature>
<evidence type="ECO:0000313" key="7">
    <source>
        <dbReference type="EMBL" id="MFC0708251.1"/>
    </source>
</evidence>
<comment type="subcellular location">
    <subcellularLocation>
        <location evidence="1">Membrane</location>
        <topology evidence="1">Multi-pass membrane protein</topology>
    </subcellularLocation>
</comment>
<organism evidence="7 8">
    <name type="scientific">Azorhizophilus paspali</name>
    <name type="common">Azotobacter paspali</name>
    <dbReference type="NCBI Taxonomy" id="69963"/>
    <lineage>
        <taxon>Bacteria</taxon>
        <taxon>Pseudomonadati</taxon>
        <taxon>Pseudomonadota</taxon>
        <taxon>Gammaproteobacteria</taxon>
        <taxon>Pseudomonadales</taxon>
        <taxon>Pseudomonadaceae</taxon>
        <taxon>Azorhizophilus</taxon>
    </lineage>
</organism>
<reference evidence="7 8" key="1">
    <citation type="submission" date="2024-09" db="EMBL/GenBank/DDBJ databases">
        <authorList>
            <person name="Sun Q."/>
            <person name="Mori K."/>
        </authorList>
    </citation>
    <scope>NUCLEOTIDE SEQUENCE [LARGE SCALE GENOMIC DNA]</scope>
    <source>
        <strain evidence="7 8">NCAIM B.01794</strain>
    </source>
</reference>
<evidence type="ECO:0000313" key="8">
    <source>
        <dbReference type="Proteomes" id="UP001589891"/>
    </source>
</evidence>
<dbReference type="Proteomes" id="UP001589891">
    <property type="component" value="Unassembled WGS sequence"/>
</dbReference>
<feature type="transmembrane region" description="Helical" evidence="6">
    <location>
        <begin position="75"/>
        <end position="99"/>
    </location>
</feature>
<dbReference type="EMBL" id="JBHLSS010000003">
    <property type="protein sequence ID" value="MFC0708251.1"/>
    <property type="molecule type" value="Genomic_DNA"/>
</dbReference>
<dbReference type="InterPro" id="IPR005496">
    <property type="entry name" value="Integral_membrane_TerC"/>
</dbReference>
<comment type="similarity">
    <text evidence="2">Belongs to the TerC family.</text>
</comment>
<evidence type="ECO:0000256" key="3">
    <source>
        <dbReference type="ARBA" id="ARBA00022692"/>
    </source>
</evidence>
<feature type="transmembrane region" description="Helical" evidence="6">
    <location>
        <begin position="212"/>
        <end position="229"/>
    </location>
</feature>
<evidence type="ECO:0000256" key="4">
    <source>
        <dbReference type="ARBA" id="ARBA00022989"/>
    </source>
</evidence>
<evidence type="ECO:0000256" key="1">
    <source>
        <dbReference type="ARBA" id="ARBA00004141"/>
    </source>
</evidence>